<dbReference type="NCBIfam" id="TIGR02601">
    <property type="entry name" value="autotrns_rpt"/>
    <property type="match status" value="17"/>
</dbReference>
<dbReference type="InterPro" id="IPR005546">
    <property type="entry name" value="Autotransporte_beta"/>
</dbReference>
<organism evidence="3 4">
    <name type="scientific">Paramesorhizobium deserti</name>
    <dbReference type="NCBI Taxonomy" id="1494590"/>
    <lineage>
        <taxon>Bacteria</taxon>
        <taxon>Pseudomonadati</taxon>
        <taxon>Pseudomonadota</taxon>
        <taxon>Alphaproteobacteria</taxon>
        <taxon>Hyphomicrobiales</taxon>
        <taxon>Phyllobacteriaceae</taxon>
        <taxon>Paramesorhizobium</taxon>
    </lineage>
</organism>
<dbReference type="STRING" id="1494590.ATN84_10640"/>
<keyword evidence="1" id="KW-0732">Signal</keyword>
<dbReference type="Gene3D" id="2.160.20.20">
    <property type="match status" value="7"/>
</dbReference>
<dbReference type="EMBL" id="LNTU01000023">
    <property type="protein sequence ID" value="KXF76519.1"/>
    <property type="molecule type" value="Genomic_DNA"/>
</dbReference>
<dbReference type="Pfam" id="PF18883">
    <property type="entry name" value="AC_1"/>
    <property type="match status" value="1"/>
</dbReference>
<evidence type="ECO:0000313" key="4">
    <source>
        <dbReference type="Proteomes" id="UP000070107"/>
    </source>
</evidence>
<dbReference type="InterPro" id="IPR043990">
    <property type="entry name" value="AC_1"/>
</dbReference>
<dbReference type="NCBIfam" id="TIGR01414">
    <property type="entry name" value="autotrans_barl"/>
    <property type="match status" value="1"/>
</dbReference>
<dbReference type="PANTHER" id="PTHR35037">
    <property type="entry name" value="C-TERMINAL REGION OF AIDA-LIKE PROTEIN"/>
    <property type="match status" value="1"/>
</dbReference>
<keyword evidence="4" id="KW-1185">Reference proteome</keyword>
<evidence type="ECO:0000313" key="3">
    <source>
        <dbReference type="EMBL" id="KXF76519.1"/>
    </source>
</evidence>
<dbReference type="InterPro" id="IPR051551">
    <property type="entry name" value="Autotransporter_adhesion"/>
</dbReference>
<dbReference type="Pfam" id="PF12951">
    <property type="entry name" value="PATR"/>
    <property type="match status" value="17"/>
</dbReference>
<accession>A0A135HTJ7</accession>
<dbReference type="PANTHER" id="PTHR35037:SF3">
    <property type="entry name" value="C-TERMINAL REGION OF AIDA-LIKE PROTEIN"/>
    <property type="match status" value="1"/>
</dbReference>
<dbReference type="InterPro" id="IPR012332">
    <property type="entry name" value="Autotransporter_pectin_lyase_C"/>
</dbReference>
<dbReference type="InterPro" id="IPR006315">
    <property type="entry name" value="OM_autotransptr_brl_dom"/>
</dbReference>
<gene>
    <name evidence="3" type="ORF">ATN84_10640</name>
</gene>
<evidence type="ECO:0000259" key="2">
    <source>
        <dbReference type="PROSITE" id="PS51208"/>
    </source>
</evidence>
<dbReference type="Proteomes" id="UP000070107">
    <property type="component" value="Unassembled WGS sequence"/>
</dbReference>
<proteinExistence type="predicted"/>
<evidence type="ECO:0000256" key="1">
    <source>
        <dbReference type="ARBA" id="ARBA00022729"/>
    </source>
</evidence>
<dbReference type="CDD" id="cd01344">
    <property type="entry name" value="PL2_Passenger_AT"/>
    <property type="match status" value="1"/>
</dbReference>
<dbReference type="GO" id="GO:0019867">
    <property type="term" value="C:outer membrane"/>
    <property type="evidence" value="ECO:0007669"/>
    <property type="project" value="InterPro"/>
</dbReference>
<dbReference type="PROSITE" id="PS51208">
    <property type="entry name" value="AUTOTRANSPORTER"/>
    <property type="match status" value="1"/>
</dbReference>
<comment type="caution">
    <text evidence="3">The sequence shown here is derived from an EMBL/GenBank/DDBJ whole genome shotgun (WGS) entry which is preliminary data.</text>
</comment>
<dbReference type="SUPFAM" id="SSF103515">
    <property type="entry name" value="Autotransporter"/>
    <property type="match status" value="1"/>
</dbReference>
<sequence>MMRHIIGAPIGNSIDINRLLLKNNLSRSGRQVAVSSSKRSNIARFFRAALATTSALALAQAMMAMAHRPATAQTITKDWSGTAAQNDWTAGGNWSPAGPPGTSDVVGFSSLLTREAIIGFNNTTTAVTINSLIMAYQTSSGQGQIRILGGSTLTTNADLMVGRGDNQTAKLFVDNGKLITKGNAYLGSAVGGGTVTVSGGSDWTIDGTLNLAAEGLLSAAKKAASLGTVTVTGAGSTMNIGAGAAPNTITLNVGQFGRGTFNIEDQAIVTHAGNLTVGNQPGSNGILKIAGGGQLTTSGTAWISGQPQSATGTGTVTVSGKAASGTASQWTVGGPLYVGNAGKGTLNIDSGGVVTAQSGAWVSQDPVFPSDGTLNISSNGVLETTYLKKGSGVAQVNINGGILKALADDTATQRFITGFTGTEFAIGANGMTVDSNGFAVTSTSGFSGSGALTKIGAGNLTLTGANTFTGNTTVNGGTLTLNSASVTPGNLFVGNTSGASGNLMIENGSTVTNSGYVRIAEGTGTTGVVTIKGGSTWTINSNIALIVGNSGDGTLNIDGAGTSVTTTNGGYTHIGTGAGNGKGALNITGGGTLTTAGDASIAGATGSTGTVTVDGNGSSWEMANLNISVNGSGSNTPKSNGSLTVSNQATVTTKTGGVVIGDYGIGSIDIKSGGKLDTAAVSTIGNFPSGEGTVTIDGLGSKWTSASNIGIANAGKGTLIIQNKGEAVVTSGYTSVGDRAAGTLNLLSGGRLTSTGDAFLGGNQVNLAYGGGGTGTVLVSGTASLWNITGALYAGYNGAGAKGDLTIDDQGEVTVGGALTVGNIANGTQTNSVTITDGGTLTTGSGLSTIAHAAGSKGAVTVTGADSSWTTGGDLRVGNSGNGTLDIDGGKVTVGGNMTVADADAAASTSRMTIKNGGSLTTNYLGIGAKNNADGTLEVLSGGTLASNTTARLGDAAGSKGQATVSGKDTGGAVSHWTIGQTLTVGNAGTGSLTIEDGGIVTATGGVTLSGSGAGSGTLAVNGGASGAGVLETVSLAKGAGTGATKATFDGGILRATGPSANFISGFTGTQFEIASGGMTVDTNGFDVATAAANVLSGAGALTKVGAGTLTLSGGNNFSGGTTVNGGTVTAGAAGTAFGTGLLTVTGPGAAALNGFNTTVAGITGNGAVSLGSGTLTSAYSGSATTSYSGVMSGTGGFVKSGSGTQVLSGANSYTGATTISGGTLQVDGNQSAATGLTTVASGATLSGSGTLGGGVDVASGGTLVSQNDATLGPLALNINGNLTLTSGANLNYTFGATPSADPDGLLIDVGGDVDLGGATLNVSGSGFDPGGVYGLIEYTGMRSGNLVAGTIPSGLYVQTAMAGRINLVNTNGLGAFSFWDGDGNAGNGTIDGGDGVWQGDAFNANQNWLEATGTTNGTFRGGPAIFGGTGGTVKVDNSLGAIVVSSMQFMSDGYVLDGLTASDMITLTPATGSQVEIAVGDKNSVPYTTTINAGLTGTAELVKTDAGTLVLTNAGNSYTGGTRIEDGIVQISSDGNLGRSASGQLDTALTLASSANEVATLQNTQAISTTRQVTLEGTGGTFQTDAALTLGGDVGGAGALTKTGAGNLTLNGANSYGGGTIVEAGTLTAGSDTAFGAATGALTVNGGTADLNGHSMTLAGLAGSGGTVKLGDATSGASTLTLNQAGNSAYAGNVTGTGSLVKNGAGNLTLSGANTFSGGLTLGGGGVTAGSDTAFGTGVLTVNGGTADLAGHSMTLAGLAGSGGAVKLGDATSGASTLTLNQAGNSAYAGNVTGTGSLVKNGAGNLTLSGANTFSGGLTITAGTLTAGSATAFGATSNVLTVNGGTADLATYSMTLAGLKGTGGIVDLGTGTLTLDQAIDTAYAGKITGAGALKKAGAGTLTLSGSNDFTGGLTVNNGDVLAGSGSAFGKGALTVNAGTADFDGHSMTLTSLSGNGGNVKLGSATLTLDQTTTTTAHAIISGSGGLTMNGSGTLTLAGANIFTGPLTVAAGTVKAGNATAFGKGILTVNGGTADLNGNAMTLAGLAGSGGTVKLGTETLTLDQTATTSYAGQITGSGGLVMDGAGQLTLSGNNLFSGGLTVKAGTVKAGSATAFGAATSLLTVDGGVADLNGNSMSFAGLAGTGGEVKTGGATLTLKPSGETSYAGRITGSGGLTLNGAGKQVLTGASTYAGATNVNKGTLQVNGSITSATTVTGADSVLAGSGSTGAVSVVSGGTLLSYDDDADGRNRLTINGKLTVDAASFLQYDYGHTPALDPDVLMVKVNGDVDLNGTVNVTNTSGDGFGPGVYGIIEYSRNRTGTLKAGSTLAPFGLTLQQGVITGEINLVNLGTGERNWWDPHGTPGSIKGGDGIWTMARTGGEAANWADTDGNNNGHYEQTFFAVFGGTPGTVQVDGGVTTPGMQFLVDGYTIQGDPITLANPTGVENTTPGQTSIVVGNRSGNSNSHVVTIASVLQGSDMLVKEDVGTLVLSRINTYSGGTLIDDGTLQIADDRNLGALTTALTFDGTAYVAATLKNTQAIAMTRPVTLNGAGGTFETDADLTLSGTVHGAGALTKTGTATLTLNGDNQYAGGTFINAGTVSVSADKNLGAVNTGITLDGGTLKNTAAFTTSARTVTVNAGGGAFETDADLTLAGVIRGPATGQTGPLEKKGAGRLILTADSNDYTATMTVSQGELVFGNASNGGGTAGSIAGPIVNNAALSFDRSNAFTYAGLISGTGTVTQKGSGETTLTGKNSYKGSTTVRSGTLIVNGDQSAATGDTLVQSGATLRGKGTIGGDVTVASGGALTAQDETGLGASALTINGDLSLNPGADLNYNYGTSPNGDHDALMIQVGGKLDLNGTLNVTNTSGQDFEVGVYGLIRYSGALSGAGLTLGAMPGSDFLVQTSVDGRINLAYTAGQTLNFWDGGQMTPDGKVEGGSGTWQAAPGSTNWTIHDGSVHAGYADDSVPVFMGTSGTVTVDDSLGAIRVAGMQFAVSGYTVEGDAIELTSGRTGIRVGEHSHDSRTFTATIASELTGAGQLAKTDLGTLILTGANSYTGGTLIDAGTLQIAKDQNLGAAGTGLALDGGTLQNTEAMSSSRNVTLDANGGTFQTDKDLTLAGRLTGSGSLTKTGAATLLLSGTSTYSGATFVKSGTLAAGRAGSFSSASAFDLAAGGTLDLKGYDQGIGALVNAGTVKLAGSIPGATLTVNGDYTGKDGGTVALSTRLEGDDSKTDRLVVKGATSGSTTLAVTNAGGGGAQTEKGIKLVEVDGASNATFALQGDYLFQGDQALVAGAYAYRLFQNGIDTNDGDWYLRSSLLEGDIPQFQAGVPVYEAYAGVLQSFNQFDTLQSRLGNRSWTIEAQGADGLSEEVAPEQGAGGQSLGVWGNIEASAHRYRPERSTSDTDYDAAVWKMEAGIDGQLHETEAGRLIGGASLHYGTIAADIFSPHGEGKIDTTGYGIAGTLTWYGSNGFYLDGQAKVTWYDSDLSSATAGQSLVSGNDGLGYGLSIEAGKRIPVRPDWFVTPQAQLAWSRVDFDGFSDGFDATVTLNDGDSVIARMGLAVDHENQWQDQAGQTRRIHAYGIANLYYDFDSGTTIDVASTPFTTRNEPLWAGIGLGGSYNWNDDKFSIYGQALAKTSLDNFADSNVISGNIGIRVKW</sequence>
<dbReference type="NCBIfam" id="TIGR04393">
    <property type="entry name" value="rpt_T5SS_PEPC"/>
    <property type="match status" value="8"/>
</dbReference>
<name>A0A135HTJ7_9HYPH</name>
<reference evidence="3 4" key="1">
    <citation type="submission" date="2015-11" db="EMBL/GenBank/DDBJ databases">
        <title>Draft genome sequence of Paramesorhizobium deserti A-3-E, a strain highly resistant to diverse beta-lactam antibiotics.</title>
        <authorList>
            <person name="Lv R."/>
            <person name="Yang X."/>
            <person name="Fang N."/>
            <person name="Guo J."/>
            <person name="Luo X."/>
            <person name="Peng F."/>
            <person name="Yang R."/>
            <person name="Cui Y."/>
            <person name="Fang C."/>
            <person name="Song Y."/>
        </authorList>
    </citation>
    <scope>NUCLEOTIDE SEQUENCE [LARGE SCALE GENOMIC DNA]</scope>
    <source>
        <strain evidence="3 4">A-3-E</strain>
    </source>
</reference>
<dbReference type="SMART" id="SM00869">
    <property type="entry name" value="Autotransporter"/>
    <property type="match status" value="1"/>
</dbReference>
<feature type="domain" description="Autotransporter" evidence="2">
    <location>
        <begin position="3371"/>
        <end position="3660"/>
    </location>
</feature>
<dbReference type="InterPro" id="IPR036709">
    <property type="entry name" value="Autotransporte_beta_dom_sf"/>
</dbReference>
<dbReference type="InterPro" id="IPR030895">
    <property type="entry name" value="T5SS_PEPC_rpt"/>
</dbReference>
<dbReference type="SUPFAM" id="SSF51126">
    <property type="entry name" value="Pectin lyase-like"/>
    <property type="match status" value="7"/>
</dbReference>
<dbReference type="InterPro" id="IPR013425">
    <property type="entry name" value="Autotrns_rpt"/>
</dbReference>
<dbReference type="InterPro" id="IPR011050">
    <property type="entry name" value="Pectin_lyase_fold/virulence"/>
</dbReference>
<protein>
    <recommendedName>
        <fullName evidence="2">Autotransporter domain-containing protein</fullName>
    </recommendedName>
</protein>